<keyword evidence="3" id="KW-0863">Zinc-finger</keyword>
<accession>A0AAW0MTD1</accession>
<dbReference type="GO" id="GO:0004190">
    <property type="term" value="F:aspartic-type endopeptidase activity"/>
    <property type="evidence" value="ECO:0007669"/>
    <property type="project" value="InterPro"/>
</dbReference>
<dbReference type="InterPro" id="IPR036875">
    <property type="entry name" value="Znf_CCHC_sf"/>
</dbReference>
<feature type="domain" description="CCHC-type" evidence="5">
    <location>
        <begin position="218"/>
        <end position="233"/>
    </location>
</feature>
<keyword evidence="8" id="KW-1185">Reference proteome</keyword>
<dbReference type="InterPro" id="IPR043128">
    <property type="entry name" value="Rev_trsase/Diguanyl_cyclase"/>
</dbReference>
<dbReference type="Pfam" id="PF00078">
    <property type="entry name" value="RVT_1"/>
    <property type="match status" value="1"/>
</dbReference>
<dbReference type="SUPFAM" id="SSF56672">
    <property type="entry name" value="DNA/RNA polymerases"/>
    <property type="match status" value="1"/>
</dbReference>
<dbReference type="Gene3D" id="2.40.70.10">
    <property type="entry name" value="Acid Proteases"/>
    <property type="match status" value="1"/>
</dbReference>
<name>A0AAW0MTD1_9GOBI</name>
<dbReference type="EMBL" id="JBBPFD010000020">
    <property type="protein sequence ID" value="KAK7884453.1"/>
    <property type="molecule type" value="Genomic_DNA"/>
</dbReference>
<evidence type="ECO:0000256" key="2">
    <source>
        <dbReference type="ARBA" id="ARBA00012180"/>
    </source>
</evidence>
<dbReference type="SUPFAM" id="SSF57756">
    <property type="entry name" value="Retrovirus zinc finger-like domains"/>
    <property type="match status" value="1"/>
</dbReference>
<dbReference type="GO" id="GO:0008270">
    <property type="term" value="F:zinc ion binding"/>
    <property type="evidence" value="ECO:0007669"/>
    <property type="project" value="UniProtKB-KW"/>
</dbReference>
<evidence type="ECO:0000259" key="6">
    <source>
        <dbReference type="PROSITE" id="PS50878"/>
    </source>
</evidence>
<dbReference type="InterPro" id="IPR043502">
    <property type="entry name" value="DNA/RNA_pol_sf"/>
</dbReference>
<evidence type="ECO:0000256" key="3">
    <source>
        <dbReference type="PROSITE-ProRule" id="PRU00047"/>
    </source>
</evidence>
<feature type="region of interest" description="Disordered" evidence="4">
    <location>
        <begin position="153"/>
        <end position="189"/>
    </location>
</feature>
<organism evidence="7 8">
    <name type="scientific">Mugilogobius chulae</name>
    <name type="common">yellowstripe goby</name>
    <dbReference type="NCBI Taxonomy" id="88201"/>
    <lineage>
        <taxon>Eukaryota</taxon>
        <taxon>Metazoa</taxon>
        <taxon>Chordata</taxon>
        <taxon>Craniata</taxon>
        <taxon>Vertebrata</taxon>
        <taxon>Euteleostomi</taxon>
        <taxon>Actinopterygii</taxon>
        <taxon>Neopterygii</taxon>
        <taxon>Teleostei</taxon>
        <taxon>Neoteleostei</taxon>
        <taxon>Acanthomorphata</taxon>
        <taxon>Gobiaria</taxon>
        <taxon>Gobiiformes</taxon>
        <taxon>Gobioidei</taxon>
        <taxon>Gobiidae</taxon>
        <taxon>Gobionellinae</taxon>
        <taxon>Mugilogobius</taxon>
    </lineage>
</organism>
<dbReference type="PROSITE" id="PS00141">
    <property type="entry name" value="ASP_PROTEASE"/>
    <property type="match status" value="1"/>
</dbReference>
<dbReference type="EC" id="3.1.26.4" evidence="2"/>
<dbReference type="PANTHER" id="PTHR37984">
    <property type="entry name" value="PROTEIN CBG26694"/>
    <property type="match status" value="1"/>
</dbReference>
<evidence type="ECO:0000259" key="5">
    <source>
        <dbReference type="PROSITE" id="PS50158"/>
    </source>
</evidence>
<dbReference type="InterPro" id="IPR001878">
    <property type="entry name" value="Znf_CCHC"/>
</dbReference>
<sequence>MSASVPCPPFFLPHVGEPPIPFATWRKMFDNYMLVINATGDAWPDARKRAVLLHCLGPEGQRLFYTLPDQALGRDGYPVRSCAKDLAASCEFGAMEGEMIRDQLISNTYLSAVRDKLLLENELTLDKAVTIATQVEAAVKNATLLTANRQAPTAPVQAVGPSRTTFKGKRDSCPAKPNAHDRNKQATTANKQQRKCFRCGSNKHIATDRNCPAASVQCNNCGKKGHFAKVCRSSAKSVNQIQEVVVPELAILCVDNVKLAAAAFDKLTCTVNIEAPKGNGHSVELIVDTGASVSILPESLYKKHFRNCTLQEPQIKLVTYSKGHLPVLGCLKAETTTTKQDKTVPATFYVVKAGSPLLGLDLIRALGVSIIGGKVILNMDNANTPSAGEFSTVQNIDSSSAQTLGCVKGFVHKVQVNNTVQPVRQKLRRLPLSIRKEVSAELNRLLQAGIIERVDASEWVSPLVAGRKRKGGLRLCVDLREPNKSVVMDCYPLPHMEDLFAELSGATHYSQIDLSSAYHQLPLHPESRKLTAFITHDGLFQFTRVPFGLASAPSAFQKMMETILKDLPGVQNYLDDIVVYGASKEDHDRRLQAVLNRLSEAGLQINFGKSAFAQTDITFLGHVISKDGLCPSSDHLSAIAKHLHPRTCQLYARSWA</sequence>
<dbReference type="Gene3D" id="3.30.70.270">
    <property type="match status" value="1"/>
</dbReference>
<evidence type="ECO:0000256" key="4">
    <source>
        <dbReference type="SAM" id="MobiDB-lite"/>
    </source>
</evidence>
<comment type="caution">
    <text evidence="7">The sequence shown here is derived from an EMBL/GenBank/DDBJ whole genome shotgun (WGS) entry which is preliminary data.</text>
</comment>
<dbReference type="Proteomes" id="UP001460270">
    <property type="component" value="Unassembled WGS sequence"/>
</dbReference>
<dbReference type="InterPro" id="IPR021109">
    <property type="entry name" value="Peptidase_aspartic_dom_sf"/>
</dbReference>
<reference evidence="8" key="1">
    <citation type="submission" date="2024-04" db="EMBL/GenBank/DDBJ databases">
        <title>Salinicola lusitanus LLJ914,a marine bacterium isolated from the Okinawa Trough.</title>
        <authorList>
            <person name="Li J."/>
        </authorList>
    </citation>
    <scope>NUCLEOTIDE SEQUENCE [LARGE SCALE GENOMIC DNA]</scope>
</reference>
<feature type="domain" description="Reverse transcriptase" evidence="6">
    <location>
        <begin position="447"/>
        <end position="624"/>
    </location>
</feature>
<comment type="similarity">
    <text evidence="1">Belongs to the beta type-B retroviral polymerase family. HERV class-II K(HML-2) pol subfamily.</text>
</comment>
<evidence type="ECO:0000256" key="1">
    <source>
        <dbReference type="ARBA" id="ARBA00010879"/>
    </source>
</evidence>
<dbReference type="GO" id="GO:0006508">
    <property type="term" value="P:proteolysis"/>
    <property type="evidence" value="ECO:0007669"/>
    <property type="project" value="InterPro"/>
</dbReference>
<dbReference type="SUPFAM" id="SSF50630">
    <property type="entry name" value="Acid proteases"/>
    <property type="match status" value="1"/>
</dbReference>
<dbReference type="PROSITE" id="PS50878">
    <property type="entry name" value="RT_POL"/>
    <property type="match status" value="1"/>
</dbReference>
<dbReference type="InterPro" id="IPR050951">
    <property type="entry name" value="Retrovirus_Pol_polyprotein"/>
</dbReference>
<dbReference type="InterPro" id="IPR000477">
    <property type="entry name" value="RT_dom"/>
</dbReference>
<dbReference type="GO" id="GO:0004523">
    <property type="term" value="F:RNA-DNA hybrid ribonuclease activity"/>
    <property type="evidence" value="ECO:0007669"/>
    <property type="project" value="UniProtKB-EC"/>
</dbReference>
<dbReference type="AlphaFoldDB" id="A0AAW0MTD1"/>
<dbReference type="Pfam" id="PF00098">
    <property type="entry name" value="zf-CCHC"/>
    <property type="match status" value="1"/>
</dbReference>
<dbReference type="PROSITE" id="PS50158">
    <property type="entry name" value="ZF_CCHC"/>
    <property type="match status" value="1"/>
</dbReference>
<gene>
    <name evidence="7" type="ORF">WMY93_027576</name>
</gene>
<dbReference type="InterPro" id="IPR001969">
    <property type="entry name" value="Aspartic_peptidase_AS"/>
</dbReference>
<dbReference type="GO" id="GO:0003676">
    <property type="term" value="F:nucleic acid binding"/>
    <property type="evidence" value="ECO:0007669"/>
    <property type="project" value="InterPro"/>
</dbReference>
<feature type="compositionally biased region" description="Basic and acidic residues" evidence="4">
    <location>
        <begin position="168"/>
        <end position="184"/>
    </location>
</feature>
<evidence type="ECO:0000313" key="7">
    <source>
        <dbReference type="EMBL" id="KAK7884453.1"/>
    </source>
</evidence>
<evidence type="ECO:0000313" key="8">
    <source>
        <dbReference type="Proteomes" id="UP001460270"/>
    </source>
</evidence>
<dbReference type="SMART" id="SM00343">
    <property type="entry name" value="ZnF_C2HC"/>
    <property type="match status" value="2"/>
</dbReference>
<dbReference type="CDD" id="cd01647">
    <property type="entry name" value="RT_LTR"/>
    <property type="match status" value="1"/>
</dbReference>
<dbReference type="Gene3D" id="4.10.60.10">
    <property type="entry name" value="Zinc finger, CCHC-type"/>
    <property type="match status" value="1"/>
</dbReference>
<dbReference type="PANTHER" id="PTHR37984:SF15">
    <property type="entry name" value="INTEGRASE CATALYTIC DOMAIN-CONTAINING PROTEIN"/>
    <property type="match status" value="1"/>
</dbReference>
<keyword evidence="3" id="KW-0479">Metal-binding</keyword>
<keyword evidence="3" id="KW-0862">Zinc</keyword>
<protein>
    <recommendedName>
        <fullName evidence="2">ribonuclease H</fullName>
        <ecNumber evidence="2">3.1.26.4</ecNumber>
    </recommendedName>
</protein>
<dbReference type="Gene3D" id="3.10.10.10">
    <property type="entry name" value="HIV Type 1 Reverse Transcriptase, subunit A, domain 1"/>
    <property type="match status" value="1"/>
</dbReference>
<proteinExistence type="inferred from homology"/>